<protein>
    <submittedName>
        <fullName evidence="1">Uncharacterized protein</fullName>
    </submittedName>
</protein>
<proteinExistence type="predicted"/>
<accession>A0ACB8SRG2</accession>
<evidence type="ECO:0000313" key="1">
    <source>
        <dbReference type="EMBL" id="KAI0058433.1"/>
    </source>
</evidence>
<comment type="caution">
    <text evidence="1">The sequence shown here is derived from an EMBL/GenBank/DDBJ whole genome shotgun (WGS) entry which is preliminary data.</text>
</comment>
<sequence>MAAHHFCCCLPLRLGAFLISLIQFIFSALISAAAWIEITQWPHGIGSRIKGTFATVGIFYGILAIAALLGFIGTIRRSASLLGNYAFVLGWMIGVNLVIDIIYIWGYFTTPHAQLIQRCVGGATDQTIVDACNEDYDRNRWIVVASALVGLAVQTWAAYIVSSYAEKLLAEQKWRANMIPGMKSVPLDAGVGAKYALAPRTSVEEVNAPLTGASYVYPYTDTSNSYGHHAANVQTPPSAV</sequence>
<organism evidence="1 2">
    <name type="scientific">Artomyces pyxidatus</name>
    <dbReference type="NCBI Taxonomy" id="48021"/>
    <lineage>
        <taxon>Eukaryota</taxon>
        <taxon>Fungi</taxon>
        <taxon>Dikarya</taxon>
        <taxon>Basidiomycota</taxon>
        <taxon>Agaricomycotina</taxon>
        <taxon>Agaricomycetes</taxon>
        <taxon>Russulales</taxon>
        <taxon>Auriscalpiaceae</taxon>
        <taxon>Artomyces</taxon>
    </lineage>
</organism>
<evidence type="ECO:0000313" key="2">
    <source>
        <dbReference type="Proteomes" id="UP000814140"/>
    </source>
</evidence>
<dbReference type="EMBL" id="MU277235">
    <property type="protein sequence ID" value="KAI0058433.1"/>
    <property type="molecule type" value="Genomic_DNA"/>
</dbReference>
<gene>
    <name evidence="1" type="ORF">BV25DRAFT_1236320</name>
</gene>
<reference evidence="1" key="1">
    <citation type="submission" date="2021-03" db="EMBL/GenBank/DDBJ databases">
        <authorList>
            <consortium name="DOE Joint Genome Institute"/>
            <person name="Ahrendt S."/>
            <person name="Looney B.P."/>
            <person name="Miyauchi S."/>
            <person name="Morin E."/>
            <person name="Drula E."/>
            <person name="Courty P.E."/>
            <person name="Chicoki N."/>
            <person name="Fauchery L."/>
            <person name="Kohler A."/>
            <person name="Kuo A."/>
            <person name="Labutti K."/>
            <person name="Pangilinan J."/>
            <person name="Lipzen A."/>
            <person name="Riley R."/>
            <person name="Andreopoulos W."/>
            <person name="He G."/>
            <person name="Johnson J."/>
            <person name="Barry K.W."/>
            <person name="Grigoriev I.V."/>
            <person name="Nagy L."/>
            <person name="Hibbett D."/>
            <person name="Henrissat B."/>
            <person name="Matheny P.B."/>
            <person name="Labbe J."/>
            <person name="Martin F."/>
        </authorList>
    </citation>
    <scope>NUCLEOTIDE SEQUENCE</scope>
    <source>
        <strain evidence="1">HHB10654</strain>
    </source>
</reference>
<name>A0ACB8SRG2_9AGAM</name>
<reference evidence="1" key="2">
    <citation type="journal article" date="2022" name="New Phytol.">
        <title>Evolutionary transition to the ectomycorrhizal habit in the genomes of a hyperdiverse lineage of mushroom-forming fungi.</title>
        <authorList>
            <person name="Looney B."/>
            <person name="Miyauchi S."/>
            <person name="Morin E."/>
            <person name="Drula E."/>
            <person name="Courty P.E."/>
            <person name="Kohler A."/>
            <person name="Kuo A."/>
            <person name="LaButti K."/>
            <person name="Pangilinan J."/>
            <person name="Lipzen A."/>
            <person name="Riley R."/>
            <person name="Andreopoulos W."/>
            <person name="He G."/>
            <person name="Johnson J."/>
            <person name="Nolan M."/>
            <person name="Tritt A."/>
            <person name="Barry K.W."/>
            <person name="Grigoriev I.V."/>
            <person name="Nagy L.G."/>
            <person name="Hibbett D."/>
            <person name="Henrissat B."/>
            <person name="Matheny P.B."/>
            <person name="Labbe J."/>
            <person name="Martin F.M."/>
        </authorList>
    </citation>
    <scope>NUCLEOTIDE SEQUENCE</scope>
    <source>
        <strain evidence="1">HHB10654</strain>
    </source>
</reference>
<dbReference type="Proteomes" id="UP000814140">
    <property type="component" value="Unassembled WGS sequence"/>
</dbReference>
<keyword evidence="2" id="KW-1185">Reference proteome</keyword>